<sequence length="242" mass="25771">MDTPMSSGLVLSEKRAIFSDMRTIMKVPGEPLPAKPIPAEKPGSVDAAIRAVLSAAGAGRVFSPVDFAHLGSRAAIDKVLSRLTASGTIRRVARGLYDVPRTHATMGRLLPSTEEIASAIANRGSLRLQPSGAYAANLLGLTEQVPIKLAFLTDGNSRTIAIGSQTIILKHTTPRNMATAGRISGMAIQALRHLGRIHVDAQVIARLKRRLTPEDRAVLQDDAALAPAWIADIMRHVAQDDG</sequence>
<dbReference type="AlphaFoldDB" id="A0A1I4MGY6"/>
<gene>
    <name evidence="1" type="ORF">SAMN02982985_02389</name>
</gene>
<dbReference type="Proteomes" id="UP000199470">
    <property type="component" value="Unassembled WGS sequence"/>
</dbReference>
<dbReference type="InterPro" id="IPR045738">
    <property type="entry name" value="DUF6088"/>
</dbReference>
<dbReference type="Pfam" id="PF19570">
    <property type="entry name" value="DUF6088"/>
    <property type="match status" value="1"/>
</dbReference>
<protein>
    <submittedName>
        <fullName evidence="1">Transcriptional regulator, AbiEi antitoxin, Type IV TA system</fullName>
    </submittedName>
</protein>
<evidence type="ECO:0000313" key="2">
    <source>
        <dbReference type="Proteomes" id="UP000199470"/>
    </source>
</evidence>
<name>A0A1I4MGY6_9BURK</name>
<reference evidence="1 2" key="1">
    <citation type="submission" date="2016-10" db="EMBL/GenBank/DDBJ databases">
        <authorList>
            <person name="de Groot N.N."/>
        </authorList>
    </citation>
    <scope>NUCLEOTIDE SEQUENCE [LARGE SCALE GENOMIC DNA]</scope>
    <source>
        <strain evidence="1 2">ATCC 43154</strain>
    </source>
</reference>
<organism evidence="1 2">
    <name type="scientific">Rugamonas rubra</name>
    <dbReference type="NCBI Taxonomy" id="758825"/>
    <lineage>
        <taxon>Bacteria</taxon>
        <taxon>Pseudomonadati</taxon>
        <taxon>Pseudomonadota</taxon>
        <taxon>Betaproteobacteria</taxon>
        <taxon>Burkholderiales</taxon>
        <taxon>Oxalobacteraceae</taxon>
        <taxon>Telluria group</taxon>
        <taxon>Rugamonas</taxon>
    </lineage>
</organism>
<accession>A0A1I4MGY6</accession>
<evidence type="ECO:0000313" key="1">
    <source>
        <dbReference type="EMBL" id="SFM02498.1"/>
    </source>
</evidence>
<dbReference type="STRING" id="758825.SAMN02982985_02389"/>
<dbReference type="EMBL" id="FOTW01000011">
    <property type="protein sequence ID" value="SFM02498.1"/>
    <property type="molecule type" value="Genomic_DNA"/>
</dbReference>
<keyword evidence="2" id="KW-1185">Reference proteome</keyword>
<proteinExistence type="predicted"/>